<comment type="caution">
    <text evidence="2">The sequence shown here is derived from an EMBL/GenBank/DDBJ whole genome shotgun (WGS) entry which is preliminary data.</text>
</comment>
<keyword evidence="1" id="KW-0812">Transmembrane</keyword>
<keyword evidence="1" id="KW-1133">Transmembrane helix</keyword>
<evidence type="ECO:0000313" key="3">
    <source>
        <dbReference type="Proteomes" id="UP001218188"/>
    </source>
</evidence>
<feature type="transmembrane region" description="Helical" evidence="1">
    <location>
        <begin position="107"/>
        <end position="129"/>
    </location>
</feature>
<dbReference type="AlphaFoldDB" id="A0AAD6WR61"/>
<evidence type="ECO:0000313" key="2">
    <source>
        <dbReference type="EMBL" id="KAJ7020631.1"/>
    </source>
</evidence>
<name>A0AAD6WR61_9AGAR</name>
<dbReference type="Proteomes" id="UP001218188">
    <property type="component" value="Unassembled WGS sequence"/>
</dbReference>
<organism evidence="2 3">
    <name type="scientific">Mycena alexandri</name>
    <dbReference type="NCBI Taxonomy" id="1745969"/>
    <lineage>
        <taxon>Eukaryota</taxon>
        <taxon>Fungi</taxon>
        <taxon>Dikarya</taxon>
        <taxon>Basidiomycota</taxon>
        <taxon>Agaricomycotina</taxon>
        <taxon>Agaricomycetes</taxon>
        <taxon>Agaricomycetidae</taxon>
        <taxon>Agaricales</taxon>
        <taxon>Marasmiineae</taxon>
        <taxon>Mycenaceae</taxon>
        <taxon>Mycena</taxon>
    </lineage>
</organism>
<accession>A0AAD6WR61</accession>
<sequence length="192" mass="22018">MASDSEASFLRVEVWGMFLVGLAFGIYLVTCAPCFRLFFTTPSHQKRHFKNDWPLVLIFLLFLVETTSSLAIHLYLNLQMVSATTQMQAVTQFRDSRPINRFKYTTILAQSIIFSGFLVRALCFLPILFHGSTDFPMGHVKPMRLITINQFNGLNRRLNHRFGINPLDLTTVFDTVQPRVIVTAWQLITGNQ</sequence>
<feature type="transmembrane region" description="Helical" evidence="1">
    <location>
        <begin position="14"/>
        <end position="35"/>
    </location>
</feature>
<gene>
    <name evidence="2" type="ORF">C8F04DRAFT_291514</name>
</gene>
<protein>
    <submittedName>
        <fullName evidence="2">Uncharacterized protein</fullName>
    </submittedName>
</protein>
<dbReference type="EMBL" id="JARJCM010000257">
    <property type="protein sequence ID" value="KAJ7020631.1"/>
    <property type="molecule type" value="Genomic_DNA"/>
</dbReference>
<evidence type="ECO:0000256" key="1">
    <source>
        <dbReference type="SAM" id="Phobius"/>
    </source>
</evidence>
<keyword evidence="1" id="KW-0472">Membrane</keyword>
<proteinExistence type="predicted"/>
<reference evidence="2" key="1">
    <citation type="submission" date="2023-03" db="EMBL/GenBank/DDBJ databases">
        <title>Massive genome expansion in bonnet fungi (Mycena s.s.) driven by repeated elements and novel gene families across ecological guilds.</title>
        <authorList>
            <consortium name="Lawrence Berkeley National Laboratory"/>
            <person name="Harder C.B."/>
            <person name="Miyauchi S."/>
            <person name="Viragh M."/>
            <person name="Kuo A."/>
            <person name="Thoen E."/>
            <person name="Andreopoulos B."/>
            <person name="Lu D."/>
            <person name="Skrede I."/>
            <person name="Drula E."/>
            <person name="Henrissat B."/>
            <person name="Morin E."/>
            <person name="Kohler A."/>
            <person name="Barry K."/>
            <person name="LaButti K."/>
            <person name="Morin E."/>
            <person name="Salamov A."/>
            <person name="Lipzen A."/>
            <person name="Mereny Z."/>
            <person name="Hegedus B."/>
            <person name="Baldrian P."/>
            <person name="Stursova M."/>
            <person name="Weitz H."/>
            <person name="Taylor A."/>
            <person name="Grigoriev I.V."/>
            <person name="Nagy L.G."/>
            <person name="Martin F."/>
            <person name="Kauserud H."/>
        </authorList>
    </citation>
    <scope>NUCLEOTIDE SEQUENCE</scope>
    <source>
        <strain evidence="2">CBHHK200</strain>
    </source>
</reference>
<keyword evidence="3" id="KW-1185">Reference proteome</keyword>
<feature type="transmembrane region" description="Helical" evidence="1">
    <location>
        <begin position="55"/>
        <end position="76"/>
    </location>
</feature>